<reference evidence="1 2" key="1">
    <citation type="submission" date="2021-03" db="EMBL/GenBank/DDBJ databases">
        <authorList>
            <person name="Kim M.K."/>
        </authorList>
    </citation>
    <scope>NUCLEOTIDE SEQUENCE [LARGE SCALE GENOMIC DNA]</scope>
    <source>
        <strain evidence="1 2">BT442</strain>
    </source>
</reference>
<dbReference type="InterPro" id="IPR024079">
    <property type="entry name" value="MetalloPept_cat_dom_sf"/>
</dbReference>
<proteinExistence type="predicted"/>
<organism evidence="1 2">
    <name type="scientific">Hymenobacter negativus</name>
    <dbReference type="NCBI Taxonomy" id="2795026"/>
    <lineage>
        <taxon>Bacteria</taxon>
        <taxon>Pseudomonadati</taxon>
        <taxon>Bacteroidota</taxon>
        <taxon>Cytophagia</taxon>
        <taxon>Cytophagales</taxon>
        <taxon>Hymenobacteraceae</taxon>
        <taxon>Hymenobacter</taxon>
    </lineage>
</organism>
<evidence type="ECO:0008006" key="3">
    <source>
        <dbReference type="Google" id="ProtNLM"/>
    </source>
</evidence>
<evidence type="ECO:0000313" key="2">
    <source>
        <dbReference type="Proteomes" id="UP000664369"/>
    </source>
</evidence>
<protein>
    <recommendedName>
        <fullName evidence="3">Matrixin family metalloprotease</fullName>
    </recommendedName>
</protein>
<sequence length="341" mass="37434">MWVFISWLYGPVVYAQVLGPETQIQCYTLSPNAPAQNATGTGALTIGQRLVVGNSSCMQFPEYAPGFQVEHDLPEMPIKTVRIMFHVFQDDNGNDNWQSPAQDGGADEVLLRGLVNGLPRWPISTGTPSRTIRGLNGIYGQLDERLVSTMTNLAVVPAAAPRADTRIRFQLEGIRYYRNSAYWNLTDNNPWGCGSNPDPSVNNDACRKGFYTTFITNSSTSQDASGTALTASQKTDILHIFLGEHPGIASTRLDQYGQMGTRYGTGGVASGVPGAYMYCRGLYWDIKQHPAWSLSEAGFRYATWVLAHELGHCLGLWHVDGSDDCNAFTDPPAPAPWFPIM</sequence>
<name>A0ABS3QJ96_9BACT</name>
<comment type="caution">
    <text evidence="1">The sequence shown here is derived from an EMBL/GenBank/DDBJ whole genome shotgun (WGS) entry which is preliminary data.</text>
</comment>
<gene>
    <name evidence="1" type="ORF">J4E00_17085</name>
</gene>
<dbReference type="RefSeq" id="WP_208176409.1">
    <property type="nucleotide sequence ID" value="NZ_JAGETZ010000008.1"/>
</dbReference>
<evidence type="ECO:0000313" key="1">
    <source>
        <dbReference type="EMBL" id="MBO2010780.1"/>
    </source>
</evidence>
<dbReference type="SUPFAM" id="SSF55486">
    <property type="entry name" value="Metalloproteases ('zincins'), catalytic domain"/>
    <property type="match status" value="1"/>
</dbReference>
<accession>A0ABS3QJ96</accession>
<dbReference type="EMBL" id="JAGETZ010000008">
    <property type="protein sequence ID" value="MBO2010780.1"/>
    <property type="molecule type" value="Genomic_DNA"/>
</dbReference>
<dbReference type="Proteomes" id="UP000664369">
    <property type="component" value="Unassembled WGS sequence"/>
</dbReference>
<keyword evidence="2" id="KW-1185">Reference proteome</keyword>
<dbReference type="Gene3D" id="3.40.390.10">
    <property type="entry name" value="Collagenase (Catalytic Domain)"/>
    <property type="match status" value="1"/>
</dbReference>